<dbReference type="Proteomes" id="UP000777935">
    <property type="component" value="Unassembled WGS sequence"/>
</dbReference>
<evidence type="ECO:0000313" key="4">
    <source>
        <dbReference type="Proteomes" id="UP000777935"/>
    </source>
</evidence>
<protein>
    <submittedName>
        <fullName evidence="3">PRC-barrel domain-containing protein</fullName>
    </submittedName>
</protein>
<proteinExistence type="predicted"/>
<feature type="chain" id="PRO_5046522155" evidence="1">
    <location>
        <begin position="20"/>
        <end position="164"/>
    </location>
</feature>
<comment type="caution">
    <text evidence="3">The sequence shown here is derived from an EMBL/GenBank/DDBJ whole genome shotgun (WGS) entry which is preliminary data.</text>
</comment>
<dbReference type="InterPro" id="IPR011033">
    <property type="entry name" value="PRC_barrel-like_sf"/>
</dbReference>
<dbReference type="EMBL" id="JABUFE010000002">
    <property type="protein sequence ID" value="NSX53977.1"/>
    <property type="molecule type" value="Genomic_DNA"/>
</dbReference>
<reference evidence="3 4" key="1">
    <citation type="submission" date="2020-06" db="EMBL/GenBank/DDBJ databases">
        <title>Sulfitobacter algicola sp. nov., isolated from green algae.</title>
        <authorList>
            <person name="Wang C."/>
        </authorList>
    </citation>
    <scope>NUCLEOTIDE SEQUENCE [LARGE SCALE GENOMIC DNA]</scope>
    <source>
        <strain evidence="3 4">1151</strain>
    </source>
</reference>
<dbReference type="RefSeq" id="WP_174135536.1">
    <property type="nucleotide sequence ID" value="NZ_JABUFE010000002.1"/>
</dbReference>
<evidence type="ECO:0000259" key="2">
    <source>
        <dbReference type="Pfam" id="PF05239"/>
    </source>
</evidence>
<dbReference type="Pfam" id="PF05239">
    <property type="entry name" value="PRC"/>
    <property type="match status" value="1"/>
</dbReference>
<accession>A0ABX2IT43</accession>
<keyword evidence="4" id="KW-1185">Reference proteome</keyword>
<dbReference type="SUPFAM" id="SSF50346">
    <property type="entry name" value="PRC-barrel domain"/>
    <property type="match status" value="1"/>
</dbReference>
<sequence length="164" mass="17798">MRTFLATTAVICVTLPALAETTTYDSQATTSENVGVFFFEPQNFGADTLSASTLIGKYVYTTELKEFASNGSIDVEKEWNNIGEVRDVVMSADGKTRSVILDIGGFLGMGEHTVAVNMDQLKLVNDRDDAGDFFVVVQSTKDKLMNAPAFDMSEIGAWAAEDQS</sequence>
<dbReference type="Gene3D" id="2.30.30.240">
    <property type="entry name" value="PRC-barrel domain"/>
    <property type="match status" value="1"/>
</dbReference>
<dbReference type="PANTHER" id="PTHR36505">
    <property type="entry name" value="BLR1072 PROTEIN"/>
    <property type="match status" value="1"/>
</dbReference>
<feature type="domain" description="PRC-barrel" evidence="2">
    <location>
        <begin position="48"/>
        <end position="127"/>
    </location>
</feature>
<organism evidence="3 4">
    <name type="scientific">Parasulfitobacter algicola</name>
    <dbReference type="NCBI Taxonomy" id="2614809"/>
    <lineage>
        <taxon>Bacteria</taxon>
        <taxon>Pseudomonadati</taxon>
        <taxon>Pseudomonadota</taxon>
        <taxon>Alphaproteobacteria</taxon>
        <taxon>Rhodobacterales</taxon>
        <taxon>Roseobacteraceae</taxon>
        <taxon>Parasulfitobacter</taxon>
    </lineage>
</organism>
<evidence type="ECO:0000256" key="1">
    <source>
        <dbReference type="SAM" id="SignalP"/>
    </source>
</evidence>
<keyword evidence="1" id="KW-0732">Signal</keyword>
<feature type="signal peptide" evidence="1">
    <location>
        <begin position="1"/>
        <end position="19"/>
    </location>
</feature>
<name>A0ABX2IT43_9RHOB</name>
<dbReference type="InterPro" id="IPR027275">
    <property type="entry name" value="PRC-brl_dom"/>
</dbReference>
<gene>
    <name evidence="3" type="ORF">HRQ87_04090</name>
</gene>
<dbReference type="PANTHER" id="PTHR36505:SF1">
    <property type="entry name" value="BLR1072 PROTEIN"/>
    <property type="match status" value="1"/>
</dbReference>
<evidence type="ECO:0000313" key="3">
    <source>
        <dbReference type="EMBL" id="NSX53977.1"/>
    </source>
</evidence>